<sequence>GFASPQSLGLTGRTPDPSQATKPASTPPRKSNTKNILHDRTPTQADFAIPRAPIPQPVSSPSDSGIHHSNPPISRIPVRSPRPTPLAKHPHPHPPISMTPHQSENPIANHLSPLQPRSSNSATPSLDPAAALNSINTSIPQPRRSYYRAHTRYELNSTRPVPHTARKQK</sequence>
<proteinExistence type="predicted"/>
<dbReference type="EMBL" id="NHTK01005390">
    <property type="protein sequence ID" value="PPQ79976.1"/>
    <property type="molecule type" value="Genomic_DNA"/>
</dbReference>
<feature type="compositionally biased region" description="Polar residues" evidence="1">
    <location>
        <begin position="115"/>
        <end position="124"/>
    </location>
</feature>
<feature type="region of interest" description="Disordered" evidence="1">
    <location>
        <begin position="1"/>
        <end position="169"/>
    </location>
</feature>
<keyword evidence="3" id="KW-1185">Reference proteome</keyword>
<evidence type="ECO:0000313" key="3">
    <source>
        <dbReference type="Proteomes" id="UP000284842"/>
    </source>
</evidence>
<name>A0A409WNA0_9AGAR</name>
<evidence type="ECO:0000256" key="1">
    <source>
        <dbReference type="SAM" id="MobiDB-lite"/>
    </source>
</evidence>
<feature type="compositionally biased region" description="Polar residues" evidence="1">
    <location>
        <begin position="16"/>
        <end position="35"/>
    </location>
</feature>
<dbReference type="Proteomes" id="UP000284842">
    <property type="component" value="Unassembled WGS sequence"/>
</dbReference>
<protein>
    <submittedName>
        <fullName evidence="2">Uncharacterized protein</fullName>
    </submittedName>
</protein>
<gene>
    <name evidence="2" type="ORF">CVT24_003796</name>
</gene>
<reference evidence="2 3" key="1">
    <citation type="journal article" date="2018" name="Evol. Lett.">
        <title>Horizontal gene cluster transfer increased hallucinogenic mushroom diversity.</title>
        <authorList>
            <person name="Reynolds H.T."/>
            <person name="Vijayakumar V."/>
            <person name="Gluck-Thaler E."/>
            <person name="Korotkin H.B."/>
            <person name="Matheny P.B."/>
            <person name="Slot J.C."/>
        </authorList>
    </citation>
    <scope>NUCLEOTIDE SEQUENCE [LARGE SCALE GENOMIC DNA]</scope>
    <source>
        <strain evidence="2 3">2629</strain>
    </source>
</reference>
<feature type="compositionally biased region" description="Low complexity" evidence="1">
    <location>
        <begin position="71"/>
        <end position="81"/>
    </location>
</feature>
<comment type="caution">
    <text evidence="2">The sequence shown here is derived from an EMBL/GenBank/DDBJ whole genome shotgun (WGS) entry which is preliminary data.</text>
</comment>
<organism evidence="2 3">
    <name type="scientific">Panaeolus cyanescens</name>
    <dbReference type="NCBI Taxonomy" id="181874"/>
    <lineage>
        <taxon>Eukaryota</taxon>
        <taxon>Fungi</taxon>
        <taxon>Dikarya</taxon>
        <taxon>Basidiomycota</taxon>
        <taxon>Agaricomycotina</taxon>
        <taxon>Agaricomycetes</taxon>
        <taxon>Agaricomycetidae</taxon>
        <taxon>Agaricales</taxon>
        <taxon>Agaricineae</taxon>
        <taxon>Galeropsidaceae</taxon>
        <taxon>Panaeolus</taxon>
    </lineage>
</organism>
<evidence type="ECO:0000313" key="2">
    <source>
        <dbReference type="EMBL" id="PPQ79976.1"/>
    </source>
</evidence>
<accession>A0A409WNA0</accession>
<dbReference type="AlphaFoldDB" id="A0A409WNA0"/>
<feature type="non-terminal residue" evidence="2">
    <location>
        <position position="1"/>
    </location>
</feature>
<dbReference type="InParanoid" id="A0A409WNA0"/>